<proteinExistence type="predicted"/>
<evidence type="ECO:0000313" key="2">
    <source>
        <dbReference type="Proteomes" id="UP000310760"/>
    </source>
</evidence>
<dbReference type="EMBL" id="SRYJ01000015">
    <property type="protein sequence ID" value="TGY70876.1"/>
    <property type="molecule type" value="Genomic_DNA"/>
</dbReference>
<protein>
    <submittedName>
        <fullName evidence="1">Uncharacterized protein</fullName>
    </submittedName>
</protein>
<dbReference type="AlphaFoldDB" id="A0A4S2FP42"/>
<comment type="caution">
    <text evidence="1">The sequence shown here is derived from an EMBL/GenBank/DDBJ whole genome shotgun (WGS) entry which is preliminary data.</text>
</comment>
<accession>A0A4S2FP42</accession>
<evidence type="ECO:0000313" key="1">
    <source>
        <dbReference type="EMBL" id="TGY70876.1"/>
    </source>
</evidence>
<organism evidence="1 2">
    <name type="scientific">Phocaeicola sartorii</name>
    <dbReference type="NCBI Taxonomy" id="671267"/>
    <lineage>
        <taxon>Bacteria</taxon>
        <taxon>Pseudomonadati</taxon>
        <taxon>Bacteroidota</taxon>
        <taxon>Bacteroidia</taxon>
        <taxon>Bacteroidales</taxon>
        <taxon>Bacteroidaceae</taxon>
        <taxon>Phocaeicola</taxon>
    </lineage>
</organism>
<dbReference type="RefSeq" id="WP_135951160.1">
    <property type="nucleotide sequence ID" value="NZ_SRYJ01000015.1"/>
</dbReference>
<sequence>MADCPSLMQYDALYGCGSSEYWIDIQVSGIFGASNSKEKGVADGIRIFCQSFASQVKAYKLSELMLFFARYKAGKYDNSFASFDARRIGNAFFKEFNSERNYELDAINRKRVQDEIENRKFIPPEGYSSLTLYNELKRRAESGDEEAVKILTVWQRKSNRNPYM</sequence>
<dbReference type="Proteomes" id="UP000310760">
    <property type="component" value="Unassembled WGS sequence"/>
</dbReference>
<reference evidence="1 2" key="1">
    <citation type="submission" date="2019-04" db="EMBL/GenBank/DDBJ databases">
        <title>Microbes associate with the intestines of laboratory mice.</title>
        <authorList>
            <person name="Navarre W."/>
            <person name="Wong E."/>
            <person name="Huang K."/>
            <person name="Tropini C."/>
            <person name="Ng K."/>
            <person name="Yu B."/>
        </authorList>
    </citation>
    <scope>NUCLEOTIDE SEQUENCE [LARGE SCALE GENOMIC DNA]</scope>
    <source>
        <strain evidence="1 2">NM22_B1</strain>
    </source>
</reference>
<gene>
    <name evidence="1" type="ORF">E5339_08005</name>
</gene>
<name>A0A4S2FP42_9BACT</name>